<dbReference type="AlphaFoldDB" id="A0A7Y8DV82"/>
<gene>
    <name evidence="1" type="ORF">HX787_30115</name>
</gene>
<comment type="caution">
    <text evidence="1">The sequence shown here is derived from an EMBL/GenBank/DDBJ whole genome shotgun (WGS) entry which is preliminary data.</text>
</comment>
<evidence type="ECO:0000313" key="2">
    <source>
        <dbReference type="Proteomes" id="UP000549134"/>
    </source>
</evidence>
<evidence type="ECO:0000313" key="1">
    <source>
        <dbReference type="EMBL" id="NWD40114.1"/>
    </source>
</evidence>
<protein>
    <submittedName>
        <fullName evidence="1">Uncharacterized protein</fullName>
    </submittedName>
</protein>
<proteinExistence type="predicted"/>
<dbReference type="Proteomes" id="UP000549134">
    <property type="component" value="Unassembled WGS sequence"/>
</dbReference>
<accession>A0A7Y8DV82</accession>
<dbReference type="EMBL" id="JACAQK010000044">
    <property type="protein sequence ID" value="NWD40114.1"/>
    <property type="molecule type" value="Genomic_DNA"/>
</dbReference>
<sequence>MKRTLIGMVEAGEPLIWQTLEAIQRASEAEDSELPLHEVRCFYLLADSVYPAVIDSLLAKAGQPPSFAHQDPASK</sequence>
<dbReference type="RefSeq" id="WP_016973426.1">
    <property type="nucleotide sequence ID" value="NZ_JACAOU010000009.1"/>
</dbReference>
<organism evidence="1 2">
    <name type="scientific">Pseudomonas tolaasii</name>
    <dbReference type="NCBI Taxonomy" id="29442"/>
    <lineage>
        <taxon>Bacteria</taxon>
        <taxon>Pseudomonadati</taxon>
        <taxon>Pseudomonadota</taxon>
        <taxon>Gammaproteobacteria</taxon>
        <taxon>Pseudomonadales</taxon>
        <taxon>Pseudomonadaceae</taxon>
        <taxon>Pseudomonas</taxon>
    </lineage>
</organism>
<name>A0A7Y8DV82_PSETO</name>
<reference evidence="1 2" key="1">
    <citation type="submission" date="2020-04" db="EMBL/GenBank/DDBJ databases">
        <title>Molecular characterization of pseudomonads from Agaricus bisporus reveal novel blotch 2 pathogens in Western Europe.</title>
        <authorList>
            <person name="Taparia T."/>
            <person name="Krijger M."/>
            <person name="Haynes E."/>
            <person name="Elpinstone J.G."/>
            <person name="Noble R."/>
            <person name="Van Der Wolf J."/>
        </authorList>
    </citation>
    <scope>NUCLEOTIDE SEQUENCE [LARGE SCALE GENOMIC DNA]</scope>
    <source>
        <strain evidence="1 2">IPO3746</strain>
    </source>
</reference>